<dbReference type="RefSeq" id="YP_008475225.1">
    <property type="nucleotide sequence ID" value="NC_022172.1"/>
</dbReference>
<accession>S5U628</accession>
<protein>
    <submittedName>
        <fullName evidence="1">Uncharacterized protein</fullName>
    </submittedName>
</protein>
<evidence type="ECO:0000313" key="1">
    <source>
        <dbReference type="EMBL" id="AGS44546.1"/>
    </source>
</evidence>
<keyword evidence="1" id="KW-0496">Mitochondrion</keyword>
<organism evidence="1">
    <name type="scientific">Candida corydali</name>
    <dbReference type="NCBI Taxonomy" id="391826"/>
    <lineage>
        <taxon>Eukaryota</taxon>
        <taxon>Fungi</taxon>
        <taxon>Dikarya</taxon>
        <taxon>Ascomycota</taxon>
        <taxon>Saccharomycotina</taxon>
        <taxon>Pichiomycetes</taxon>
        <taxon>Debaryomycetaceae</taxon>
        <taxon>Candida/Lodderomyces clade</taxon>
        <taxon>Candida</taxon>
    </lineage>
</organism>
<name>S5U628_9ASCO</name>
<dbReference type="AlphaFoldDB" id="S5U628"/>
<gene>
    <name evidence="1" type="primary">orf108</name>
</gene>
<proteinExistence type="predicted"/>
<sequence>MRKLMNIFQSCCGVWLTRFHSESRNILSRLYVMVLGVLSLCFTATSSSSSGSQLRDLSIARRDWGNSVLPEVRKHRANGAFVVVSLYQRREFSSYAILLAKKPIVDSS</sequence>
<dbReference type="GeneID" id="16695190"/>
<dbReference type="EMBL" id="KC993198">
    <property type="protein sequence ID" value="AGS44546.1"/>
    <property type="molecule type" value="Genomic_DNA"/>
</dbReference>
<reference evidence="1" key="1">
    <citation type="submission" date="2013-04" db="EMBL/GenBank/DDBJ databases">
        <authorList>
            <person name="Pfeiffer I."/>
            <person name="Hegedusova E."/>
            <person name="Brejova B."/>
            <person name="Nosek J."/>
        </authorList>
    </citation>
    <scope>NUCLEOTIDE SEQUENCE</scope>
    <source>
        <strain evidence="1">NRRL Y-27910</strain>
    </source>
</reference>
<geneLocation type="mitochondrion" evidence="1"/>